<evidence type="ECO:0000256" key="3">
    <source>
        <dbReference type="ARBA" id="ARBA00012014"/>
    </source>
</evidence>
<keyword evidence="10 14" id="KW-0472">Membrane</keyword>
<evidence type="ECO:0000256" key="4">
    <source>
        <dbReference type="ARBA" id="ARBA00021546"/>
    </source>
</evidence>
<dbReference type="EMBL" id="JARRTL010000018">
    <property type="protein sequence ID" value="MEC0486503.1"/>
    <property type="molecule type" value="Genomic_DNA"/>
</dbReference>
<evidence type="ECO:0000256" key="1">
    <source>
        <dbReference type="ARBA" id="ARBA00004651"/>
    </source>
</evidence>
<reference evidence="16" key="2">
    <citation type="submission" date="2015-10" db="EMBL/GenBank/DDBJ databases">
        <authorList>
            <person name="Gilbert D.G."/>
        </authorList>
    </citation>
    <scope>NUCLEOTIDE SEQUENCE</scope>
    <source>
        <strain evidence="16">GO-13</strain>
    </source>
</reference>
<proteinExistence type="inferred from homology"/>
<evidence type="ECO:0000256" key="9">
    <source>
        <dbReference type="ARBA" id="ARBA00023098"/>
    </source>
</evidence>
<dbReference type="InterPro" id="IPR022791">
    <property type="entry name" value="L-PG_synthase/AglD"/>
</dbReference>
<feature type="transmembrane region" description="Helical" evidence="14">
    <location>
        <begin position="371"/>
        <end position="390"/>
    </location>
</feature>
<dbReference type="GO" id="GO:0046677">
    <property type="term" value="P:response to antibiotic"/>
    <property type="evidence" value="ECO:0007669"/>
    <property type="project" value="UniProtKB-KW"/>
</dbReference>
<feature type="transmembrane region" description="Helical" evidence="14">
    <location>
        <begin position="272"/>
        <end position="298"/>
    </location>
</feature>
<feature type="transmembrane region" description="Helical" evidence="14">
    <location>
        <begin position="497"/>
        <end position="518"/>
    </location>
</feature>
<dbReference type="SUPFAM" id="SSF55729">
    <property type="entry name" value="Acyl-CoA N-acyltransferases (Nat)"/>
    <property type="match status" value="1"/>
</dbReference>
<evidence type="ECO:0000256" key="10">
    <source>
        <dbReference type="ARBA" id="ARBA00023136"/>
    </source>
</evidence>
<dbReference type="OrthoDB" id="145485at2"/>
<keyword evidence="6 14" id="KW-0808">Transferase</keyword>
<comment type="subcellular location">
    <subcellularLocation>
        <location evidence="1 14">Cell membrane</location>
        <topology evidence="1 14">Multi-pass membrane protein</topology>
    </subcellularLocation>
</comment>
<evidence type="ECO:0000256" key="8">
    <source>
        <dbReference type="ARBA" id="ARBA00022989"/>
    </source>
</evidence>
<dbReference type="PANTHER" id="PTHR34697:SF2">
    <property type="entry name" value="PHOSPHATIDYLGLYCEROL LYSYLTRANSFERASE"/>
    <property type="match status" value="1"/>
</dbReference>
<reference evidence="16 18" key="1">
    <citation type="journal article" date="2015" name="Int. J. Syst. Evol. Microbiol.">
        <title>Bacillus glycinifermentans sp. nov., isolated from fermented soybean paste.</title>
        <authorList>
            <person name="Kim S.J."/>
            <person name="Dunlap C.A."/>
            <person name="Kwon S.W."/>
            <person name="Rooney A.P."/>
        </authorList>
    </citation>
    <scope>NUCLEOTIDE SEQUENCE [LARGE SCALE GENOMIC DNA]</scope>
    <source>
        <strain evidence="16 18">GO-13</strain>
    </source>
</reference>
<dbReference type="InterPro" id="IPR051211">
    <property type="entry name" value="PG_lysyltransferase"/>
</dbReference>
<comment type="caution">
    <text evidence="16">The sequence shown here is derived from an EMBL/GenBank/DDBJ whole genome shotgun (WGS) entry which is preliminary data.</text>
</comment>
<dbReference type="GO" id="GO:0005886">
    <property type="term" value="C:plasma membrane"/>
    <property type="evidence" value="ECO:0007669"/>
    <property type="project" value="UniProtKB-SubCell"/>
</dbReference>
<comment type="function">
    <text evidence="14">Catalyzes the transfer of a lysyl group from L-lysyl-tRNA(Lys) to membrane-bound phosphatidylglycerol (PG), which produces lysylphosphatidylglycerol (LPG), a major component of the bacterial membrane with a positive net charge. LPG synthesis contributes to bacterial virulence as it is involved in the resistance mechanism against cationic antimicrobial peptides (CAMP) produces by the host's immune system (defensins, cathelicidins) and by the competing microorganisms.</text>
</comment>
<accession>A0A0T6BM17</accession>
<gene>
    <name evidence="14 17" type="primary">mprF</name>
    <name evidence="16" type="ORF">AB447_222960</name>
    <name evidence="17" type="ORF">P8828_17080</name>
</gene>
<feature type="transmembrane region" description="Helical" evidence="14">
    <location>
        <begin position="48"/>
        <end position="71"/>
    </location>
</feature>
<keyword evidence="19" id="KW-1185">Reference proteome</keyword>
<keyword evidence="5" id="KW-1003">Cell membrane</keyword>
<evidence type="ECO:0000256" key="14">
    <source>
        <dbReference type="RuleBase" id="RU363042"/>
    </source>
</evidence>
<dbReference type="AlphaFoldDB" id="A0A0T6BM17"/>
<feature type="transmembrane region" description="Helical" evidence="14">
    <location>
        <begin position="123"/>
        <end position="148"/>
    </location>
</feature>
<dbReference type="NCBIfam" id="NF033480">
    <property type="entry name" value="bifunc_MprF"/>
    <property type="match status" value="1"/>
</dbReference>
<evidence type="ECO:0000256" key="2">
    <source>
        <dbReference type="ARBA" id="ARBA00008627"/>
    </source>
</evidence>
<dbReference type="GO" id="GO:0006629">
    <property type="term" value="P:lipid metabolic process"/>
    <property type="evidence" value="ECO:0007669"/>
    <property type="project" value="UniProtKB-KW"/>
</dbReference>
<feature type="transmembrane region" description="Helical" evidence="14">
    <location>
        <begin position="335"/>
        <end position="359"/>
    </location>
</feature>
<name>A0A0T6BM17_9BACI</name>
<feature type="transmembrane region" description="Helical" evidence="14">
    <location>
        <begin position="201"/>
        <end position="220"/>
    </location>
</feature>
<keyword evidence="11 14" id="KW-0046">Antibiotic resistance</keyword>
<feature type="transmembrane region" description="Helical" evidence="14">
    <location>
        <begin position="455"/>
        <end position="477"/>
    </location>
</feature>
<dbReference type="Pfam" id="PF03706">
    <property type="entry name" value="LPG_synthase_TM"/>
    <property type="match status" value="1"/>
</dbReference>
<feature type="transmembrane region" description="Helical" evidence="14">
    <location>
        <begin position="92"/>
        <end position="111"/>
    </location>
</feature>
<evidence type="ECO:0000313" key="16">
    <source>
        <dbReference type="EMBL" id="KRT92053.1"/>
    </source>
</evidence>
<evidence type="ECO:0000256" key="13">
    <source>
        <dbReference type="ARBA" id="ARBA00047540"/>
    </source>
</evidence>
<feature type="transmembrane region" description="Helical" evidence="14">
    <location>
        <begin position="402"/>
        <end position="418"/>
    </location>
</feature>
<comment type="similarity">
    <text evidence="2 14">Belongs to the LPG synthase family.</text>
</comment>
<dbReference type="PANTHER" id="PTHR34697">
    <property type="entry name" value="PHOSPHATIDYLGLYCEROL LYSYLTRANSFERASE"/>
    <property type="match status" value="1"/>
</dbReference>
<reference evidence="17 19" key="3">
    <citation type="submission" date="2023-03" db="EMBL/GenBank/DDBJ databases">
        <title>Agriculturally important microbes genome sequencing.</title>
        <authorList>
            <person name="Dunlap C."/>
        </authorList>
    </citation>
    <scope>NUCLEOTIDE SEQUENCE [LARGE SCALE GENOMIC DNA]</scope>
    <source>
        <strain evidence="17 19">CBP-3203</strain>
    </source>
</reference>
<keyword evidence="9 14" id="KW-0443">Lipid metabolism</keyword>
<dbReference type="InterPro" id="IPR024320">
    <property type="entry name" value="LPG_synthase_C"/>
</dbReference>
<keyword evidence="7 14" id="KW-0812">Transmembrane</keyword>
<dbReference type="GO" id="GO:0050071">
    <property type="term" value="F:phosphatidylglycerol lysyltransferase activity"/>
    <property type="evidence" value="ECO:0007669"/>
    <property type="project" value="UniProtKB-EC"/>
</dbReference>
<feature type="domain" description="Phosphatidylglycerol lysyltransferase C-terminal" evidence="15">
    <location>
        <begin position="537"/>
        <end position="828"/>
    </location>
</feature>
<dbReference type="InterPro" id="IPR016181">
    <property type="entry name" value="Acyl_CoA_acyltransferase"/>
</dbReference>
<feature type="transmembrane region" description="Helical" evidence="14">
    <location>
        <begin position="160"/>
        <end position="181"/>
    </location>
</feature>
<dbReference type="Proteomes" id="UP001341297">
    <property type="component" value="Unassembled WGS sequence"/>
</dbReference>
<feature type="transmembrane region" description="Helical" evidence="14">
    <location>
        <begin position="232"/>
        <end position="252"/>
    </location>
</feature>
<comment type="catalytic activity">
    <reaction evidence="13 14">
        <text>L-lysyl-tRNA(Lys) + a 1,2-diacyl-sn-glycero-3-phospho-(1'-sn-glycerol) = a 1,2-diacyl-sn-glycero-3-phospho-1'-(3'-O-L-lysyl)-sn-glycerol + tRNA(Lys)</text>
        <dbReference type="Rhea" id="RHEA:10668"/>
        <dbReference type="Rhea" id="RHEA-COMP:9696"/>
        <dbReference type="Rhea" id="RHEA-COMP:9697"/>
        <dbReference type="ChEBI" id="CHEBI:64716"/>
        <dbReference type="ChEBI" id="CHEBI:75792"/>
        <dbReference type="ChEBI" id="CHEBI:78442"/>
        <dbReference type="ChEBI" id="CHEBI:78529"/>
        <dbReference type="EC" id="2.3.2.3"/>
    </reaction>
</comment>
<dbReference type="RefSeq" id="WP_057957686.1">
    <property type="nucleotide sequence ID" value="NZ_CP023481.1"/>
</dbReference>
<sequence length="850" mass="96109">MKKNALSVLRIMLPAAVLLLVVYQARKELAGLSVKETFLIINNVERSNLFILVFIGLMAVLAMSLYDFVLVRSLGMKISRWKTVRVSWIANSFNNVLGFGGLSGAGLRTILYKEHVSDVKLLIKGIATLATSVLLGLSVLSMFVFIGLLSPGKLIFEKTWLFLGAIGMALIVPVLIVYLIIKRKRGGAVEKGLRPSVFFSYLGASVCEWIAAGLVMYFSLITLGIDLDARKVLGVFAIASVAGMISLVPGGFGSFDLLFLVGMNQFGVDNEIILTAIVLYRLAYSFIPFGFGLLFAAADMTGNTIKKLEEKPIIAPAIETTNILLVLHRALLFRLLNGSLAVISFCCGAIILASAALPIDRSTLITDIPRHMLTVLNGLSISFGLILLIVPLELYKRTKRSLYLALTALAFAFVFSIFKGFNISAVFITPIVFILLILLRRQFTRERSVYTFVQMAWAAFIYLFALWNYNIIASIMWERLGHVVVKDYYIHSEQHVDYATVFALLFVPMFCIIFIWLFNRKVNPIGEEPDFEKLEQFLNEKGGNALSHLGFLGDKRFFYSSDGNALIQFAKIGQRLVVLGDPSGQKESFPLILQEFLHLADQKGYLVIFYQIEREDMALYHDFGYRFFKLGEEAIVDLNTFTIKGKKRAGLRAIYNRFEREGYTFHVEQPPFSSDFLNQLRNISDEWLGRKKEKGFSLGYFKEEYLQKAPIAVLKDEDGEIVAFMNIMPMYQEGEISIDLMRYSHKAPKGIMDALFIHLFQWGQEQGYTAFNMGMAPLSNVGTSFQSFWTERLAAVIFNNVSYLYSFSGLRSFKEKYKPEWRGKYLAYRKNRSLPATMFLVTRLIGRREK</sequence>
<evidence type="ECO:0000256" key="11">
    <source>
        <dbReference type="ARBA" id="ARBA00023251"/>
    </source>
</evidence>
<evidence type="ECO:0000313" key="18">
    <source>
        <dbReference type="Proteomes" id="UP000036168"/>
    </source>
</evidence>
<evidence type="ECO:0000259" key="15">
    <source>
        <dbReference type="Pfam" id="PF09924"/>
    </source>
</evidence>
<organism evidence="16 18">
    <name type="scientific">Bacillus glycinifermentans</name>
    <dbReference type="NCBI Taxonomy" id="1664069"/>
    <lineage>
        <taxon>Bacteria</taxon>
        <taxon>Bacillati</taxon>
        <taxon>Bacillota</taxon>
        <taxon>Bacilli</taxon>
        <taxon>Bacillales</taxon>
        <taxon>Bacillaceae</taxon>
        <taxon>Bacillus</taxon>
    </lineage>
</organism>
<protein>
    <recommendedName>
        <fullName evidence="4 14">Phosphatidylglycerol lysyltransferase</fullName>
        <ecNumber evidence="3 14">2.3.2.3</ecNumber>
    </recommendedName>
    <alternativeName>
        <fullName evidence="12 14">Lysylphosphatidylglycerol synthase</fullName>
    </alternativeName>
</protein>
<evidence type="ECO:0000256" key="6">
    <source>
        <dbReference type="ARBA" id="ARBA00022679"/>
    </source>
</evidence>
<dbReference type="EC" id="2.3.2.3" evidence="3 14"/>
<evidence type="ECO:0000313" key="17">
    <source>
        <dbReference type="EMBL" id="MEC0486503.1"/>
    </source>
</evidence>
<keyword evidence="8 14" id="KW-1133">Transmembrane helix</keyword>
<dbReference type="EMBL" id="LECW02000035">
    <property type="protein sequence ID" value="KRT92053.1"/>
    <property type="molecule type" value="Genomic_DNA"/>
</dbReference>
<dbReference type="GO" id="GO:0055091">
    <property type="term" value="P:phospholipid homeostasis"/>
    <property type="evidence" value="ECO:0007669"/>
    <property type="project" value="TreeGrafter"/>
</dbReference>
<dbReference type="STRING" id="1664069.BGLY_0891"/>
<evidence type="ECO:0000256" key="5">
    <source>
        <dbReference type="ARBA" id="ARBA00022475"/>
    </source>
</evidence>
<feature type="transmembrane region" description="Helical" evidence="14">
    <location>
        <begin position="424"/>
        <end position="443"/>
    </location>
</feature>
<evidence type="ECO:0000313" key="19">
    <source>
        <dbReference type="Proteomes" id="UP001341297"/>
    </source>
</evidence>
<evidence type="ECO:0000256" key="12">
    <source>
        <dbReference type="ARBA" id="ARBA00031899"/>
    </source>
</evidence>
<dbReference type="Proteomes" id="UP000036168">
    <property type="component" value="Unassembled WGS sequence"/>
</dbReference>
<dbReference type="Pfam" id="PF09924">
    <property type="entry name" value="LPG_synthase_C"/>
    <property type="match status" value="1"/>
</dbReference>
<evidence type="ECO:0000256" key="7">
    <source>
        <dbReference type="ARBA" id="ARBA00022692"/>
    </source>
</evidence>